<protein>
    <submittedName>
        <fullName evidence="2">Metal-dependent phosphohydrolase</fullName>
    </submittedName>
</protein>
<dbReference type="SUPFAM" id="SSF109604">
    <property type="entry name" value="HD-domain/PDEase-like"/>
    <property type="match status" value="1"/>
</dbReference>
<evidence type="ECO:0000259" key="1">
    <source>
        <dbReference type="PROSITE" id="PS51832"/>
    </source>
</evidence>
<dbReference type="Gene3D" id="1.10.3210.10">
    <property type="entry name" value="Hypothetical protein af1432"/>
    <property type="match status" value="1"/>
</dbReference>
<keyword evidence="3" id="KW-1185">Reference proteome</keyword>
<dbReference type="Pfam" id="PF13487">
    <property type="entry name" value="HD_5"/>
    <property type="match status" value="1"/>
</dbReference>
<proteinExistence type="predicted"/>
<dbReference type="OrthoDB" id="9804747at2"/>
<dbReference type="Proteomes" id="UP000093514">
    <property type="component" value="Unassembled WGS sequence"/>
</dbReference>
<dbReference type="InterPro" id="IPR037522">
    <property type="entry name" value="HD_GYP_dom"/>
</dbReference>
<dbReference type="EMBL" id="LWDV01000007">
    <property type="protein sequence ID" value="OCL27658.1"/>
    <property type="molecule type" value="Genomic_DNA"/>
</dbReference>
<dbReference type="RefSeq" id="WP_068715620.1">
    <property type="nucleotide sequence ID" value="NZ_LWDV01000007.1"/>
</dbReference>
<dbReference type="AlphaFoldDB" id="A0A1C0ABD9"/>
<feature type="domain" description="HD-GYP" evidence="1">
    <location>
        <begin position="105"/>
        <end position="301"/>
    </location>
</feature>
<organism evidence="2 3">
    <name type="scientific">Orenia metallireducens</name>
    <dbReference type="NCBI Taxonomy" id="1413210"/>
    <lineage>
        <taxon>Bacteria</taxon>
        <taxon>Bacillati</taxon>
        <taxon>Bacillota</taxon>
        <taxon>Clostridia</taxon>
        <taxon>Halanaerobiales</taxon>
        <taxon>Halobacteroidaceae</taxon>
        <taxon>Orenia</taxon>
    </lineage>
</organism>
<dbReference type="InterPro" id="IPR003607">
    <property type="entry name" value="HD/PDEase_dom"/>
</dbReference>
<dbReference type="GO" id="GO:0016787">
    <property type="term" value="F:hydrolase activity"/>
    <property type="evidence" value="ECO:0007669"/>
    <property type="project" value="UniProtKB-KW"/>
</dbReference>
<evidence type="ECO:0000313" key="2">
    <source>
        <dbReference type="EMBL" id="OCL27658.1"/>
    </source>
</evidence>
<dbReference type="CDD" id="cd00077">
    <property type="entry name" value="HDc"/>
    <property type="match status" value="1"/>
</dbReference>
<dbReference type="PROSITE" id="PS51832">
    <property type="entry name" value="HD_GYP"/>
    <property type="match status" value="1"/>
</dbReference>
<name>A0A1C0ABD9_9FIRM</name>
<accession>A0A1C0ABD9</accession>
<reference evidence="3" key="1">
    <citation type="submission" date="2016-07" db="EMBL/GenBank/DDBJ databases">
        <authorList>
            <person name="Florea S."/>
            <person name="Webb J.S."/>
            <person name="Jaromczyk J."/>
            <person name="Schardl C.L."/>
        </authorList>
    </citation>
    <scope>NUCLEOTIDE SEQUENCE [LARGE SCALE GENOMIC DNA]</scope>
    <source>
        <strain evidence="3">Z6</strain>
    </source>
</reference>
<dbReference type="PANTHER" id="PTHR43155:SF2">
    <property type="entry name" value="CYCLIC DI-GMP PHOSPHODIESTERASE PA4108"/>
    <property type="match status" value="1"/>
</dbReference>
<dbReference type="PANTHER" id="PTHR43155">
    <property type="entry name" value="CYCLIC DI-GMP PHOSPHODIESTERASE PA4108-RELATED"/>
    <property type="match status" value="1"/>
</dbReference>
<dbReference type="SMART" id="SM00471">
    <property type="entry name" value="HDc"/>
    <property type="match status" value="1"/>
</dbReference>
<sequence>MKPIPIDKLEEGMKLAKTIYNESGQLLLGAGMALKDNYIERLKKMNIPEIYIMDDNFPDVKAPEPISDKTRLEAIRVVKNTMESIKSGSEIDLAKVNQAVDSILDEILLQNHVVIHLNDIRTYDSYTFQHSVGVTILSILMSLHFNYTREDVKKIAIGAFLHDVGKIKVDKDIIMKPGKLTEEEYEEVKKHSTYGYHIIREVAGISILSAHIAYQHHEYVDGSGYPRGLKGEEISKWAQIVTVADIYDALTSDRVYKRKLMPHEALKIINELKGVKLNPECVDALLKHVAIFPVGAMVELSNNQVGIVVDVNKEDLSRPIVRIIKDEHGNKIEDIKEVDLIHNDNFKISRVIYN</sequence>
<keyword evidence="2" id="KW-0378">Hydrolase</keyword>
<evidence type="ECO:0000313" key="3">
    <source>
        <dbReference type="Proteomes" id="UP000093514"/>
    </source>
</evidence>
<gene>
    <name evidence="2" type="ORF">U472_03655</name>
</gene>
<reference evidence="2 3" key="2">
    <citation type="submission" date="2016-08" db="EMBL/GenBank/DDBJ databases">
        <title>Orenia metallireducens sp. nov. strain Z6, a Novel Metal-reducing Firmicute from the Deep Subsurface.</title>
        <authorList>
            <person name="Maxim B.I."/>
            <person name="Kenneth K."/>
            <person name="Flynn T.M."/>
            <person name="Oloughlin E.J."/>
            <person name="Locke R.A."/>
            <person name="Weber J.R."/>
            <person name="Egan S.M."/>
            <person name="Mackie R.I."/>
            <person name="Cann I.K."/>
        </authorList>
    </citation>
    <scope>NUCLEOTIDE SEQUENCE [LARGE SCALE GENOMIC DNA]</scope>
    <source>
        <strain evidence="2 3">Z6</strain>
    </source>
</reference>
<comment type="caution">
    <text evidence="2">The sequence shown here is derived from an EMBL/GenBank/DDBJ whole genome shotgun (WGS) entry which is preliminary data.</text>
</comment>